<evidence type="ECO:0000256" key="2">
    <source>
        <dbReference type="SAM" id="SignalP"/>
    </source>
</evidence>
<evidence type="ECO:0000313" key="4">
    <source>
        <dbReference type="Proteomes" id="UP000253501"/>
    </source>
</evidence>
<dbReference type="InterPro" id="IPR005064">
    <property type="entry name" value="BUG"/>
</dbReference>
<dbReference type="Pfam" id="PF03401">
    <property type="entry name" value="TctC"/>
    <property type="match status" value="1"/>
</dbReference>
<dbReference type="Proteomes" id="UP000253501">
    <property type="component" value="Unassembled WGS sequence"/>
</dbReference>
<dbReference type="Gene3D" id="3.40.190.150">
    <property type="entry name" value="Bordetella uptake gene, domain 1"/>
    <property type="match status" value="1"/>
</dbReference>
<sequence>MNRRTFVCSAAAASATFLIVAPPVYSESGFPNKPIELVVPYPAGGGTDVLARAFAEASRKHMNQTMLVMNRPGAGGAIGINDMIRSKPDGYKLSVITTDLLTLPLLGLAKFNYEDVQPIAQLNYDPSAVTVRADAPWNTIGEFLKAAKAFPSNMRIGNSGSGSIWHIAATALEEKTGAKFTHVPFQGASPAVLALIGGHIDAVTVSPAEVASHVKAGKLKMLVVMSDQRIKGHEKVPTAKEAGIDVNVGTWRAIAAPKGTPPEVVAKLREIAAKAAAEQSFKDVVNKQELGYAYADGPSFKATLVKDNTSFKQLIGKLNVTP</sequence>
<protein>
    <submittedName>
        <fullName evidence="3">Tripartite tricarboxylate transporter substrate binding protein</fullName>
    </submittedName>
</protein>
<comment type="similarity">
    <text evidence="1">Belongs to the UPF0065 (bug) family.</text>
</comment>
<evidence type="ECO:0000313" key="3">
    <source>
        <dbReference type="EMBL" id="RCJ04075.1"/>
    </source>
</evidence>
<evidence type="ECO:0000256" key="1">
    <source>
        <dbReference type="ARBA" id="ARBA00006987"/>
    </source>
</evidence>
<dbReference type="PANTHER" id="PTHR42928:SF5">
    <property type="entry name" value="BLR1237 PROTEIN"/>
    <property type="match status" value="1"/>
</dbReference>
<dbReference type="AlphaFoldDB" id="A0A367PAG4"/>
<dbReference type="CDD" id="cd07012">
    <property type="entry name" value="PBP2_Bug_TTT"/>
    <property type="match status" value="1"/>
</dbReference>
<dbReference type="Gene3D" id="3.40.190.10">
    <property type="entry name" value="Periplasmic binding protein-like II"/>
    <property type="match status" value="1"/>
</dbReference>
<feature type="signal peptide" evidence="2">
    <location>
        <begin position="1"/>
        <end position="26"/>
    </location>
</feature>
<dbReference type="RefSeq" id="WP_114135713.1">
    <property type="nucleotide sequence ID" value="NZ_CP068436.1"/>
</dbReference>
<dbReference type="EMBL" id="QDHA01000113">
    <property type="protein sequence ID" value="RCJ04075.1"/>
    <property type="molecule type" value="Genomic_DNA"/>
</dbReference>
<proteinExistence type="inferred from homology"/>
<name>A0A367PAG4_CUPNE</name>
<accession>A0A367PAG4</accession>
<keyword evidence="2" id="KW-0732">Signal</keyword>
<feature type="chain" id="PRO_5016562385" evidence="2">
    <location>
        <begin position="27"/>
        <end position="322"/>
    </location>
</feature>
<gene>
    <name evidence="3" type="ORF">DDK22_33690</name>
</gene>
<organism evidence="3 4">
    <name type="scientific">Cupriavidus necator</name>
    <name type="common">Alcaligenes eutrophus</name>
    <name type="synonym">Ralstonia eutropha</name>
    <dbReference type="NCBI Taxonomy" id="106590"/>
    <lineage>
        <taxon>Bacteria</taxon>
        <taxon>Pseudomonadati</taxon>
        <taxon>Pseudomonadota</taxon>
        <taxon>Betaproteobacteria</taxon>
        <taxon>Burkholderiales</taxon>
        <taxon>Burkholderiaceae</taxon>
        <taxon>Cupriavidus</taxon>
    </lineage>
</organism>
<dbReference type="PANTHER" id="PTHR42928">
    <property type="entry name" value="TRICARBOXYLATE-BINDING PROTEIN"/>
    <property type="match status" value="1"/>
</dbReference>
<reference evidence="3 4" key="1">
    <citation type="submission" date="2018-04" db="EMBL/GenBank/DDBJ databases">
        <title>Cupriavidus necator CR12 genome sequencing and assembly.</title>
        <authorList>
            <person name="Ben Fekih I."/>
            <person name="Mazhar H.S."/>
            <person name="Bello S.K."/>
            <person name="Rensing C."/>
        </authorList>
    </citation>
    <scope>NUCLEOTIDE SEQUENCE [LARGE SCALE GENOMIC DNA]</scope>
    <source>
        <strain evidence="3 4">CR12</strain>
    </source>
</reference>
<dbReference type="SUPFAM" id="SSF53850">
    <property type="entry name" value="Periplasmic binding protein-like II"/>
    <property type="match status" value="1"/>
</dbReference>
<dbReference type="PIRSF" id="PIRSF017082">
    <property type="entry name" value="YflP"/>
    <property type="match status" value="1"/>
</dbReference>
<comment type="caution">
    <text evidence="3">The sequence shown here is derived from an EMBL/GenBank/DDBJ whole genome shotgun (WGS) entry which is preliminary data.</text>
</comment>
<dbReference type="InterPro" id="IPR042100">
    <property type="entry name" value="Bug_dom1"/>
</dbReference>